<evidence type="ECO:0000259" key="2">
    <source>
        <dbReference type="Pfam" id="PF22893"/>
    </source>
</evidence>
<dbReference type="InterPro" id="IPR054464">
    <property type="entry name" value="ULD_fung"/>
</dbReference>
<proteinExistence type="predicted"/>
<evidence type="ECO:0000313" key="4">
    <source>
        <dbReference type="Proteomes" id="UP001219525"/>
    </source>
</evidence>
<sequence length="441" mass="47662">MPAEIAALSSCRTHVTLPACHSATSSTFSFRLALEMPSAVAIALTFGSFGDILEAARIAKRIVDVLRKGPGRSHRRQTLIATLEGMCEDMSTLTLVFNGGYFTDRLWAEVDLCRSLLNEFSAKINSYEATGLRGLLGKALMAAMEETELASWRARISERRAALHDLLSSSNSIQLHEVEEQLGRVGSQVQYIGSRIDGVEAQVQNVGNLGTLGVVLSAFLSAQVSQRQSGIREAVSEMRQVGTGVQRVVAQMSLHDIRDPVFFVVDPVGRPIPIPLSHFTGFNDLDRILKAYLFNRPEAGGRYVDRGDYNIVSTQGDIIARSNIRGKLGRRHAHSAAKLMQKPPKAVGSIGNTIPYSTSPSSSPILMVRDDSAHHAATRGAGQCKGSGRHGRRAAGWWQVGGAAQWARVQWAKAVGGGGGGGGGQRDGRDEWGRPREEHNC</sequence>
<organism evidence="3 4">
    <name type="scientific">Mycena pura</name>
    <dbReference type="NCBI Taxonomy" id="153505"/>
    <lineage>
        <taxon>Eukaryota</taxon>
        <taxon>Fungi</taxon>
        <taxon>Dikarya</taxon>
        <taxon>Basidiomycota</taxon>
        <taxon>Agaricomycotina</taxon>
        <taxon>Agaricomycetes</taxon>
        <taxon>Agaricomycetidae</taxon>
        <taxon>Agaricales</taxon>
        <taxon>Marasmiineae</taxon>
        <taxon>Mycenaceae</taxon>
        <taxon>Mycena</taxon>
    </lineage>
</organism>
<name>A0AAD6UYH3_9AGAR</name>
<gene>
    <name evidence="3" type="ORF">GGX14DRAFT_574224</name>
</gene>
<feature type="region of interest" description="Disordered" evidence="1">
    <location>
        <begin position="414"/>
        <end position="441"/>
    </location>
</feature>
<feature type="compositionally biased region" description="Basic and acidic residues" evidence="1">
    <location>
        <begin position="426"/>
        <end position="441"/>
    </location>
</feature>
<keyword evidence="4" id="KW-1185">Reference proteome</keyword>
<dbReference type="Pfam" id="PF22893">
    <property type="entry name" value="ULD_2"/>
    <property type="match status" value="1"/>
</dbReference>
<dbReference type="AlphaFoldDB" id="A0AAD6UYH3"/>
<accession>A0AAD6UYH3</accession>
<evidence type="ECO:0000313" key="3">
    <source>
        <dbReference type="EMBL" id="KAJ7197442.1"/>
    </source>
</evidence>
<protein>
    <recommendedName>
        <fullName evidence="2">Ubiquitin-like domain-containing protein</fullName>
    </recommendedName>
</protein>
<feature type="region of interest" description="Disordered" evidence="1">
    <location>
        <begin position="373"/>
        <end position="393"/>
    </location>
</feature>
<dbReference type="Proteomes" id="UP001219525">
    <property type="component" value="Unassembled WGS sequence"/>
</dbReference>
<feature type="compositionally biased region" description="Gly residues" evidence="1">
    <location>
        <begin position="415"/>
        <end position="425"/>
    </location>
</feature>
<feature type="domain" description="Ubiquitin-like" evidence="2">
    <location>
        <begin position="259"/>
        <end position="323"/>
    </location>
</feature>
<dbReference type="EMBL" id="JARJCW010000078">
    <property type="protein sequence ID" value="KAJ7197442.1"/>
    <property type="molecule type" value="Genomic_DNA"/>
</dbReference>
<comment type="caution">
    <text evidence="3">The sequence shown here is derived from an EMBL/GenBank/DDBJ whole genome shotgun (WGS) entry which is preliminary data.</text>
</comment>
<evidence type="ECO:0000256" key="1">
    <source>
        <dbReference type="SAM" id="MobiDB-lite"/>
    </source>
</evidence>
<reference evidence="3" key="1">
    <citation type="submission" date="2023-03" db="EMBL/GenBank/DDBJ databases">
        <title>Massive genome expansion in bonnet fungi (Mycena s.s.) driven by repeated elements and novel gene families across ecological guilds.</title>
        <authorList>
            <consortium name="Lawrence Berkeley National Laboratory"/>
            <person name="Harder C.B."/>
            <person name="Miyauchi S."/>
            <person name="Viragh M."/>
            <person name="Kuo A."/>
            <person name="Thoen E."/>
            <person name="Andreopoulos B."/>
            <person name="Lu D."/>
            <person name="Skrede I."/>
            <person name="Drula E."/>
            <person name="Henrissat B."/>
            <person name="Morin E."/>
            <person name="Kohler A."/>
            <person name="Barry K."/>
            <person name="LaButti K."/>
            <person name="Morin E."/>
            <person name="Salamov A."/>
            <person name="Lipzen A."/>
            <person name="Mereny Z."/>
            <person name="Hegedus B."/>
            <person name="Baldrian P."/>
            <person name="Stursova M."/>
            <person name="Weitz H."/>
            <person name="Taylor A."/>
            <person name="Grigoriev I.V."/>
            <person name="Nagy L.G."/>
            <person name="Martin F."/>
            <person name="Kauserud H."/>
        </authorList>
    </citation>
    <scope>NUCLEOTIDE SEQUENCE</scope>
    <source>
        <strain evidence="3">9144</strain>
    </source>
</reference>